<gene>
    <name evidence="17" type="ORF">BCR34DRAFT_572769</name>
</gene>
<evidence type="ECO:0000256" key="8">
    <source>
        <dbReference type="ARBA" id="ARBA00023180"/>
    </source>
</evidence>
<dbReference type="EMBL" id="MCFA01000136">
    <property type="protein sequence ID" value="ORY04392.1"/>
    <property type="molecule type" value="Genomic_DNA"/>
</dbReference>
<dbReference type="CDD" id="cd00035">
    <property type="entry name" value="ChtBD1"/>
    <property type="match status" value="1"/>
</dbReference>
<dbReference type="Proteomes" id="UP000193144">
    <property type="component" value="Unassembled WGS sequence"/>
</dbReference>
<evidence type="ECO:0000256" key="11">
    <source>
        <dbReference type="ARBA" id="ARBA00023326"/>
    </source>
</evidence>
<protein>
    <recommendedName>
        <fullName evidence="3">chitinase</fullName>
        <ecNumber evidence="3">3.2.1.14</ecNumber>
    </recommendedName>
</protein>
<evidence type="ECO:0000259" key="16">
    <source>
        <dbReference type="PROSITE" id="PS51910"/>
    </source>
</evidence>
<dbReference type="OrthoDB" id="73875at2759"/>
<dbReference type="PANTHER" id="PTHR11177:SF397">
    <property type="entry name" value="CHITINASE"/>
    <property type="match status" value="1"/>
</dbReference>
<dbReference type="Pfam" id="PF00704">
    <property type="entry name" value="Glyco_hydro_18"/>
    <property type="match status" value="1"/>
</dbReference>
<dbReference type="Gene3D" id="3.10.50.10">
    <property type="match status" value="1"/>
</dbReference>
<feature type="chain" id="PRO_5013208842" description="chitinase" evidence="14">
    <location>
        <begin position="23"/>
        <end position="1312"/>
    </location>
</feature>
<evidence type="ECO:0000256" key="4">
    <source>
        <dbReference type="ARBA" id="ARBA00022669"/>
    </source>
</evidence>
<keyword evidence="10 13" id="KW-0326">Glycosidase</keyword>
<dbReference type="SUPFAM" id="SSF57016">
    <property type="entry name" value="Plant lectins/antimicrobial peptides"/>
    <property type="match status" value="1"/>
</dbReference>
<keyword evidence="9" id="KW-0119">Carbohydrate metabolism</keyword>
<evidence type="ECO:0000313" key="17">
    <source>
        <dbReference type="EMBL" id="ORY04392.1"/>
    </source>
</evidence>
<dbReference type="SUPFAM" id="SSF54556">
    <property type="entry name" value="Chitinase insertion domain"/>
    <property type="match status" value="1"/>
</dbReference>
<evidence type="ECO:0000256" key="14">
    <source>
        <dbReference type="SAM" id="SignalP"/>
    </source>
</evidence>
<evidence type="ECO:0000256" key="10">
    <source>
        <dbReference type="ARBA" id="ARBA00023295"/>
    </source>
</evidence>
<dbReference type="Gene3D" id="3.20.20.80">
    <property type="entry name" value="Glycosidases"/>
    <property type="match status" value="1"/>
</dbReference>
<dbReference type="InterPro" id="IPR011583">
    <property type="entry name" value="Chitinase_II/V-like_cat"/>
</dbReference>
<dbReference type="SMART" id="SM00636">
    <property type="entry name" value="Glyco_18"/>
    <property type="match status" value="1"/>
</dbReference>
<dbReference type="GO" id="GO:0006032">
    <property type="term" value="P:chitin catabolic process"/>
    <property type="evidence" value="ECO:0007669"/>
    <property type="project" value="UniProtKB-KW"/>
</dbReference>
<dbReference type="PROSITE" id="PS51910">
    <property type="entry name" value="GH18_2"/>
    <property type="match status" value="1"/>
</dbReference>
<dbReference type="PROSITE" id="PS01095">
    <property type="entry name" value="GH18_1"/>
    <property type="match status" value="1"/>
</dbReference>
<feature type="domain" description="GH18" evidence="16">
    <location>
        <begin position="153"/>
        <end position="511"/>
    </location>
</feature>
<evidence type="ECO:0000256" key="2">
    <source>
        <dbReference type="ARBA" id="ARBA00008682"/>
    </source>
</evidence>
<evidence type="ECO:0000256" key="1">
    <source>
        <dbReference type="ARBA" id="ARBA00000822"/>
    </source>
</evidence>
<dbReference type="InterPro" id="IPR001223">
    <property type="entry name" value="Glyco_hydro18_cat"/>
</dbReference>
<evidence type="ECO:0000256" key="9">
    <source>
        <dbReference type="ARBA" id="ARBA00023277"/>
    </source>
</evidence>
<dbReference type="GO" id="GO:0008061">
    <property type="term" value="F:chitin binding"/>
    <property type="evidence" value="ECO:0007669"/>
    <property type="project" value="UniProtKB-UniRule"/>
</dbReference>
<keyword evidence="11" id="KW-0624">Polysaccharide degradation</keyword>
<dbReference type="GO" id="GO:0008843">
    <property type="term" value="F:endochitinase activity"/>
    <property type="evidence" value="ECO:0007669"/>
    <property type="project" value="UniProtKB-EC"/>
</dbReference>
<evidence type="ECO:0000256" key="5">
    <source>
        <dbReference type="ARBA" id="ARBA00022729"/>
    </source>
</evidence>
<evidence type="ECO:0000259" key="15">
    <source>
        <dbReference type="PROSITE" id="PS50941"/>
    </source>
</evidence>
<proteinExistence type="inferred from homology"/>
<sequence>MITFSYILFGFLLHFITTVCTSHHGHKHGKTHPSSLGVETNTTAFTGPSFARSLPAGMCSVDEPCQDGSCCNGNSGFCGLDPDHCSSAVCISNCKAKAECGVGAETLGAECPLKVCCGKWGYCGTSDSFCKSGCQSNCNPPSPTGQNRGDVRKLVIGYFEGWSLTRRGCAGRTIDDIPVDSLSHLNLAFAYIQPKTFEIVPMDKMSDKTFSQITNLKQKAPGLKIWISLGGWTFSDNGTDTQPVWGDIASSVTNRAKFIGNLYRFMETWGFDGVDIDWEYPGAPDRGGSPTDPDNFVLLLEQMSLLFQAGGSKFGISFTAPTSYWYLRWFKIGELYKYVDFINLMTYDIHGSWDSPADQIGSFVYAHTNLTEIKDALGLFWRNNVPMNRVNLGIGFYGRSYTLKDPACNKPGCPFKDVGVAGQCTGQGGVMSFAEIEGYIKQYSLTTEYDQEAQAKYLAFNENQWVSYDDKETLQKKVDFANEQGLLGLFIWAIDLDDREHSALQALLGGKLGTFSQQNGYDPTFGENGTWEGATGNSCGWTSCGSDKCSAGTRSAGAEQYCGVDGDGKAKRQTLCCPLKSTPSPDTCDWAGDGGGFECSAACPDGSIPIASSQEPYIQGSHKSCFLGVAQYCCKGKSSLSEVCGWTSSCTKLSKGKPKDTSVCGARNIVTTKRDTCKSDSGKVYCCDKGVDTSSCYWNEGKMRFPEGACSYSESCADGEIRIALDKYGGSDKNGDTHTCQYPIPQQQGIWQWPNADLAFCCNANGMGQDTINLPVPLVDLFPSVGPDSNTEKLDIKLDKTMGGNRDAPNSNNPDDNAFGFYIMSGPQQELTTVSKRDGSHWEIFDCDNTAGEKRQTVKMVCTDTSANSNCGIIFEGRGVAHTVVDMPGDCGPGRYAVAVSLEPSASHEHLKPHLVKRGLESAPVYDFTFDYDFSVFEKRADKSNVLLRIDYSDDPGYWSDIVLAHHNKRKRDLEVQFDFGGDEKAWLYHTWHKEKRSMTHEELHARWWSGNVREWYDRQRNIDHDYTGIRHRVVDTRDITLFDETLNCPSWPGATLYFSSWAELNIDIETAAGVTVIGTLGNLQSFNESSAWFRTKGRVDASLHFRAKGDLSFHTGQLELFGAHNFGASFRVPGIVTIGPDFRILGSLAGDATLQMKADYGVNLANWDYSMRFPVPEGESLDPKKEADISEPKVNKTNDDPYCEGGCWEVDAKGQLVAHITPKVTFGIVFDSSRISNAALDLGVDAYTRLYADAKVGSSQDFVYCYGADAGATLFASVEAPTVFKIPLSRYWSLWSKTFDVVPKKCSDGST</sequence>
<dbReference type="GO" id="GO:0000272">
    <property type="term" value="P:polysaccharide catabolic process"/>
    <property type="evidence" value="ECO:0007669"/>
    <property type="project" value="UniProtKB-KW"/>
</dbReference>
<feature type="disulfide bond" evidence="12">
    <location>
        <begin position="116"/>
        <end position="130"/>
    </location>
</feature>
<dbReference type="InterPro" id="IPR001002">
    <property type="entry name" value="Chitin-bd_1"/>
</dbReference>
<evidence type="ECO:0000256" key="13">
    <source>
        <dbReference type="RuleBase" id="RU000489"/>
    </source>
</evidence>
<keyword evidence="12" id="KW-1015">Disulfide bond</keyword>
<comment type="catalytic activity">
    <reaction evidence="1">
        <text>Random endo-hydrolysis of N-acetyl-beta-D-glucosaminide (1-&gt;4)-beta-linkages in chitin and chitodextrins.</text>
        <dbReference type="EC" id="3.2.1.14"/>
    </reaction>
</comment>
<evidence type="ECO:0000256" key="7">
    <source>
        <dbReference type="ARBA" id="ARBA00023024"/>
    </source>
</evidence>
<feature type="domain" description="Chitin-binding type-1" evidence="15">
    <location>
        <begin position="97"/>
        <end position="140"/>
    </location>
</feature>
<evidence type="ECO:0000256" key="6">
    <source>
        <dbReference type="ARBA" id="ARBA00022801"/>
    </source>
</evidence>
<dbReference type="Pfam" id="PF00187">
    <property type="entry name" value="Chitin_bind_1"/>
    <property type="match status" value="1"/>
</dbReference>
<keyword evidence="6 13" id="KW-0378">Hydrolase</keyword>
<dbReference type="InterPro" id="IPR017853">
    <property type="entry name" value="GH"/>
</dbReference>
<dbReference type="Gene3D" id="3.30.60.10">
    <property type="entry name" value="Endochitinase-like"/>
    <property type="match status" value="1"/>
</dbReference>
<dbReference type="SMART" id="SM00270">
    <property type="entry name" value="ChtBD1"/>
    <property type="match status" value="2"/>
</dbReference>
<keyword evidence="7" id="KW-0146">Chitin degradation</keyword>
<evidence type="ECO:0000256" key="12">
    <source>
        <dbReference type="PROSITE-ProRule" id="PRU00261"/>
    </source>
</evidence>
<keyword evidence="5 14" id="KW-0732">Signal</keyword>
<keyword evidence="18" id="KW-1185">Reference proteome</keyword>
<dbReference type="FunFam" id="3.10.50.10:FF:000003">
    <property type="entry name" value="Class V chitinase CHIT5b"/>
    <property type="match status" value="1"/>
</dbReference>
<accession>A0A1Y1Z275</accession>
<dbReference type="InterPro" id="IPR001579">
    <property type="entry name" value="Glyco_hydro_18_chit_AS"/>
</dbReference>
<keyword evidence="4 12" id="KW-0147">Chitin-binding</keyword>
<dbReference type="SUPFAM" id="SSF51445">
    <property type="entry name" value="(Trans)glycosidases"/>
    <property type="match status" value="1"/>
</dbReference>
<comment type="similarity">
    <text evidence="2">Belongs to the glycosyl hydrolase 18 family. Chitinase class V subfamily.</text>
</comment>
<dbReference type="InterPro" id="IPR036861">
    <property type="entry name" value="Endochitinase-like_sf"/>
</dbReference>
<dbReference type="EC" id="3.2.1.14" evidence="3"/>
<reference evidence="17 18" key="1">
    <citation type="submission" date="2016-07" db="EMBL/GenBank/DDBJ databases">
        <title>Pervasive Adenine N6-methylation of Active Genes in Fungi.</title>
        <authorList>
            <consortium name="DOE Joint Genome Institute"/>
            <person name="Mondo S.J."/>
            <person name="Dannebaum R.O."/>
            <person name="Kuo R.C."/>
            <person name="Labutti K."/>
            <person name="Haridas S."/>
            <person name="Kuo A."/>
            <person name="Salamov A."/>
            <person name="Ahrendt S.R."/>
            <person name="Lipzen A."/>
            <person name="Sullivan W."/>
            <person name="Andreopoulos W.B."/>
            <person name="Clum A."/>
            <person name="Lindquist E."/>
            <person name="Daum C."/>
            <person name="Ramamoorthy G.K."/>
            <person name="Gryganskyi A."/>
            <person name="Culley D."/>
            <person name="Magnuson J.K."/>
            <person name="James T.Y."/>
            <person name="O'Malley M.A."/>
            <person name="Stajich J.E."/>
            <person name="Spatafora J.W."/>
            <person name="Visel A."/>
            <person name="Grigoriev I.V."/>
        </authorList>
    </citation>
    <scope>NUCLEOTIDE SEQUENCE [LARGE SCALE GENOMIC DNA]</scope>
    <source>
        <strain evidence="17 18">CBS 115471</strain>
    </source>
</reference>
<feature type="disulfide bond" evidence="12">
    <location>
        <begin position="111"/>
        <end position="123"/>
    </location>
</feature>
<feature type="disulfide bond" evidence="12">
    <location>
        <begin position="134"/>
        <end position="138"/>
    </location>
</feature>
<keyword evidence="8" id="KW-0325">Glycoprotein</keyword>
<dbReference type="InterPro" id="IPR050314">
    <property type="entry name" value="Glycosyl_Hydrlase_18"/>
</dbReference>
<dbReference type="PANTHER" id="PTHR11177">
    <property type="entry name" value="CHITINASE"/>
    <property type="match status" value="1"/>
</dbReference>
<dbReference type="InterPro" id="IPR029070">
    <property type="entry name" value="Chitinase_insertion_sf"/>
</dbReference>
<evidence type="ECO:0000256" key="3">
    <source>
        <dbReference type="ARBA" id="ARBA00012729"/>
    </source>
</evidence>
<dbReference type="STRING" id="1231657.A0A1Y1Z275"/>
<feature type="signal peptide" evidence="14">
    <location>
        <begin position="1"/>
        <end position="22"/>
    </location>
</feature>
<comment type="caution">
    <text evidence="12">Lacks conserved residue(s) required for the propagation of feature annotation.</text>
</comment>
<comment type="caution">
    <text evidence="17">The sequence shown here is derived from an EMBL/GenBank/DDBJ whole genome shotgun (WGS) entry which is preliminary data.</text>
</comment>
<organism evidence="17 18">
    <name type="scientific">Clohesyomyces aquaticus</name>
    <dbReference type="NCBI Taxonomy" id="1231657"/>
    <lineage>
        <taxon>Eukaryota</taxon>
        <taxon>Fungi</taxon>
        <taxon>Dikarya</taxon>
        <taxon>Ascomycota</taxon>
        <taxon>Pezizomycotina</taxon>
        <taxon>Dothideomycetes</taxon>
        <taxon>Pleosporomycetidae</taxon>
        <taxon>Pleosporales</taxon>
        <taxon>Lindgomycetaceae</taxon>
        <taxon>Clohesyomyces</taxon>
    </lineage>
</organism>
<evidence type="ECO:0000313" key="18">
    <source>
        <dbReference type="Proteomes" id="UP000193144"/>
    </source>
</evidence>
<name>A0A1Y1Z275_9PLEO</name>
<dbReference type="PROSITE" id="PS50941">
    <property type="entry name" value="CHIT_BIND_I_2"/>
    <property type="match status" value="1"/>
</dbReference>